<dbReference type="SUPFAM" id="SSF54285">
    <property type="entry name" value="MoaD/ThiS"/>
    <property type="match status" value="1"/>
</dbReference>
<dbReference type="Gene3D" id="3.10.20.30">
    <property type="match status" value="1"/>
</dbReference>
<dbReference type="InterPro" id="IPR012675">
    <property type="entry name" value="Beta-grasp_dom_sf"/>
</dbReference>
<dbReference type="AlphaFoldDB" id="A0A178YC19"/>
<proteinExistence type="predicted"/>
<evidence type="ECO:0000313" key="2">
    <source>
        <dbReference type="Proteomes" id="UP000078507"/>
    </source>
</evidence>
<dbReference type="InterPro" id="IPR016155">
    <property type="entry name" value="Mopterin_synth/thiamin_S_b"/>
</dbReference>
<evidence type="ECO:0000313" key="1">
    <source>
        <dbReference type="EMBL" id="OAP44573.1"/>
    </source>
</evidence>
<dbReference type="CDD" id="cd00754">
    <property type="entry name" value="Ubl_MoaD"/>
    <property type="match status" value="1"/>
</dbReference>
<dbReference type="EMBL" id="LNQB01000073">
    <property type="protein sequence ID" value="OAP44573.1"/>
    <property type="molecule type" value="Genomic_DNA"/>
</dbReference>
<dbReference type="Proteomes" id="UP000078507">
    <property type="component" value="Unassembled WGS sequence"/>
</dbReference>
<reference evidence="1 2" key="1">
    <citation type="submission" date="2015-11" db="EMBL/GenBank/DDBJ databases">
        <title>Ensifer anhuiense sp. nov., an effective nitrogen fixation bacterium with Glycine soja.</title>
        <authorList>
            <person name="Yan H."/>
            <person name="Chen W."/>
        </authorList>
    </citation>
    <scope>NUCLEOTIDE SEQUENCE [LARGE SCALE GENOMIC DNA]</scope>
    <source>
        <strain evidence="1 2">LMG 7837</strain>
    </source>
</reference>
<name>A0A178YC19_SINSA</name>
<organism evidence="1 2">
    <name type="scientific">Sinorhizobium saheli</name>
    <dbReference type="NCBI Taxonomy" id="36856"/>
    <lineage>
        <taxon>Bacteria</taxon>
        <taxon>Pseudomonadati</taxon>
        <taxon>Pseudomonadota</taxon>
        <taxon>Alphaproteobacteria</taxon>
        <taxon>Hyphomicrobiales</taxon>
        <taxon>Rhizobiaceae</taxon>
        <taxon>Sinorhizobium/Ensifer group</taxon>
        <taxon>Sinorhizobium</taxon>
    </lineage>
</organism>
<dbReference type="NCBIfam" id="TIGR01682">
    <property type="entry name" value="moaD"/>
    <property type="match status" value="1"/>
</dbReference>
<accession>A0A178YC19</accession>
<keyword evidence="2" id="KW-1185">Reference proteome</keyword>
<dbReference type="InterPro" id="IPR003749">
    <property type="entry name" value="ThiS/MoaD-like"/>
</dbReference>
<dbReference type="OrthoDB" id="9800712at2"/>
<comment type="caution">
    <text evidence="1">The sequence shown here is derived from an EMBL/GenBank/DDBJ whole genome shotgun (WGS) entry which is preliminary data.</text>
</comment>
<protein>
    <submittedName>
        <fullName evidence="1">Molybdopterin synthase sulfur carrier subunit</fullName>
    </submittedName>
</protein>
<dbReference type="STRING" id="36856.ATB98_16960"/>
<dbReference type="RefSeq" id="WP_066874467.1">
    <property type="nucleotide sequence ID" value="NZ_LNQB01000073.1"/>
</dbReference>
<dbReference type="Pfam" id="PF02597">
    <property type="entry name" value="ThiS"/>
    <property type="match status" value="1"/>
</dbReference>
<gene>
    <name evidence="1" type="ORF">ATB98_16960</name>
</gene>
<sequence>MSTVNLVYFSWVRERIGKGEETLELPADVLTVADLIAHLKTRGEEYEAAFAHENVIRAAINQEHVDHGEPIGNAREIALFPPMTGG</sequence>